<protein>
    <recommendedName>
        <fullName evidence="6">Lipoprotein</fullName>
    </recommendedName>
</protein>
<dbReference type="RefSeq" id="WP_073188631.1">
    <property type="nucleotide sequence ID" value="NZ_FQZG01000045.1"/>
</dbReference>
<keyword evidence="3" id="KW-0472">Membrane</keyword>
<dbReference type="STRING" id="1123357.SAMN02745244_02422"/>
<dbReference type="InterPro" id="IPR004872">
    <property type="entry name" value="Lipoprotein_NlpA"/>
</dbReference>
<dbReference type="PIRSF" id="PIRSF002854">
    <property type="entry name" value="MetQ"/>
    <property type="match status" value="1"/>
</dbReference>
<proteinExistence type="inferred from homology"/>
<dbReference type="PANTHER" id="PTHR30429:SF0">
    <property type="entry name" value="METHIONINE-BINDING LIPOPROTEIN METQ"/>
    <property type="match status" value="1"/>
</dbReference>
<dbReference type="AlphaFoldDB" id="A0A1M6IZR2"/>
<organism evidence="9 10">
    <name type="scientific">Tessaracoccus bendigoensis DSM 12906</name>
    <dbReference type="NCBI Taxonomy" id="1123357"/>
    <lineage>
        <taxon>Bacteria</taxon>
        <taxon>Bacillati</taxon>
        <taxon>Actinomycetota</taxon>
        <taxon>Actinomycetes</taxon>
        <taxon>Propionibacteriales</taxon>
        <taxon>Propionibacteriaceae</taxon>
        <taxon>Tessaracoccus</taxon>
    </lineage>
</organism>
<comment type="subcellular location">
    <subcellularLocation>
        <location evidence="1">Membrane</location>
        <topology evidence="1">Lipid-anchor</topology>
    </subcellularLocation>
</comment>
<dbReference type="SUPFAM" id="SSF53850">
    <property type="entry name" value="Periplasmic binding protein-like II"/>
    <property type="match status" value="1"/>
</dbReference>
<comment type="similarity">
    <text evidence="6">Belongs to the nlpA lipoprotein family.</text>
</comment>
<keyword evidence="2 8" id="KW-0732">Signal</keyword>
<dbReference type="PANTHER" id="PTHR30429">
    <property type="entry name" value="D-METHIONINE-BINDING LIPOPROTEIN METQ"/>
    <property type="match status" value="1"/>
</dbReference>
<evidence type="ECO:0000256" key="4">
    <source>
        <dbReference type="ARBA" id="ARBA00023139"/>
    </source>
</evidence>
<feature type="signal peptide" evidence="8">
    <location>
        <begin position="1"/>
        <end position="22"/>
    </location>
</feature>
<evidence type="ECO:0000256" key="2">
    <source>
        <dbReference type="ARBA" id="ARBA00022729"/>
    </source>
</evidence>
<evidence type="ECO:0000256" key="1">
    <source>
        <dbReference type="ARBA" id="ARBA00004635"/>
    </source>
</evidence>
<evidence type="ECO:0000256" key="8">
    <source>
        <dbReference type="SAM" id="SignalP"/>
    </source>
</evidence>
<accession>A0A1M6IZR2</accession>
<evidence type="ECO:0000256" key="5">
    <source>
        <dbReference type="ARBA" id="ARBA00023288"/>
    </source>
</evidence>
<gene>
    <name evidence="9" type="ORF">SAMN02745244_02422</name>
</gene>
<dbReference type="Gene3D" id="3.40.190.10">
    <property type="entry name" value="Periplasmic binding protein-like II"/>
    <property type="match status" value="2"/>
</dbReference>
<reference evidence="9 10" key="1">
    <citation type="submission" date="2016-11" db="EMBL/GenBank/DDBJ databases">
        <authorList>
            <person name="Jaros S."/>
            <person name="Januszkiewicz K."/>
            <person name="Wedrychowicz H."/>
        </authorList>
    </citation>
    <scope>NUCLEOTIDE SEQUENCE [LARGE SCALE GENOMIC DNA]</scope>
    <source>
        <strain evidence="9 10">DSM 12906</strain>
    </source>
</reference>
<name>A0A1M6IZR2_9ACTN</name>
<evidence type="ECO:0000313" key="10">
    <source>
        <dbReference type="Proteomes" id="UP000184512"/>
    </source>
</evidence>
<dbReference type="Proteomes" id="UP000184512">
    <property type="component" value="Unassembled WGS sequence"/>
</dbReference>
<sequence>MRKILTAAAAALAATMALTACGSGDTTPESSTSASASGTTTKLVVGASPVPHAKILEFVRDNLAADAGLEIEIQEFEDYVLPNEALASGDLDANYFQHLPYLENQIAEKGYEFSHGEGIHIEPFALFSNQYESASDIPDGGQIAITNDPSNQYRGLKLLEESGLLQGITEDTTVLTLTDEQNPKGLTFEETQPEVVVQLLDDPTVAAALINGNFILTAGLKAEDSIAIEAVEGNPYANVLVWRTEDDGNPAIAKLDELLHSQEVKDFIKSEWPSGDVIPG</sequence>
<keyword evidence="4" id="KW-0564">Palmitate</keyword>
<dbReference type="OrthoDB" id="9812878at2"/>
<dbReference type="GO" id="GO:0016020">
    <property type="term" value="C:membrane"/>
    <property type="evidence" value="ECO:0007669"/>
    <property type="project" value="UniProtKB-SubCell"/>
</dbReference>
<dbReference type="PROSITE" id="PS51257">
    <property type="entry name" value="PROKAR_LIPOPROTEIN"/>
    <property type="match status" value="1"/>
</dbReference>
<keyword evidence="10" id="KW-1185">Reference proteome</keyword>
<keyword evidence="5 6" id="KW-0449">Lipoprotein</keyword>
<evidence type="ECO:0000256" key="7">
    <source>
        <dbReference type="PIRSR" id="PIRSR002854-1"/>
    </source>
</evidence>
<evidence type="ECO:0000256" key="6">
    <source>
        <dbReference type="PIRNR" id="PIRNR002854"/>
    </source>
</evidence>
<evidence type="ECO:0000313" key="9">
    <source>
        <dbReference type="EMBL" id="SHJ39911.1"/>
    </source>
</evidence>
<dbReference type="Pfam" id="PF03180">
    <property type="entry name" value="Lipoprotein_9"/>
    <property type="match status" value="1"/>
</dbReference>
<feature type="chain" id="PRO_5013382403" description="Lipoprotein" evidence="8">
    <location>
        <begin position="23"/>
        <end position="280"/>
    </location>
</feature>
<evidence type="ECO:0000256" key="3">
    <source>
        <dbReference type="ARBA" id="ARBA00023136"/>
    </source>
</evidence>
<feature type="lipid moiety-binding region" description="S-diacylglycerol cysteine" evidence="7">
    <location>
        <position position="21"/>
    </location>
</feature>
<dbReference type="EMBL" id="FQZG01000045">
    <property type="protein sequence ID" value="SHJ39911.1"/>
    <property type="molecule type" value="Genomic_DNA"/>
</dbReference>